<name>A0A2P5GJW9_9ENTR</name>
<sequence length="105" mass="12279">MTDIWEEEKLTAQQERAIQEREERDAEDIRYVMATERGRRVVWNLLEQGKVFASTFAVEPHVTSFNEGQRNVSLALFSRVMAVCPELYLKMAEEQRQQNKEVSGD</sequence>
<dbReference type="Proteomes" id="UP000237073">
    <property type="component" value="Unassembled WGS sequence"/>
</dbReference>
<dbReference type="InterPro" id="IPR057447">
    <property type="entry name" value="Bbp19-like_phage"/>
</dbReference>
<dbReference type="Pfam" id="PF25181">
    <property type="entry name" value="Phage_Bbp19"/>
    <property type="match status" value="1"/>
</dbReference>
<dbReference type="EMBL" id="PQGD01000020">
    <property type="protein sequence ID" value="POP44453.1"/>
    <property type="molecule type" value="Genomic_DNA"/>
</dbReference>
<gene>
    <name evidence="4" type="ORF">CHU32_21085</name>
    <name evidence="3" type="ORF">CHU33_20200</name>
</gene>
<dbReference type="OrthoDB" id="7271057at2"/>
<evidence type="ECO:0000313" key="6">
    <source>
        <dbReference type="Proteomes" id="UP000247005"/>
    </source>
</evidence>
<dbReference type="AlphaFoldDB" id="A0A2P5GJW9"/>
<protein>
    <recommendedName>
        <fullName evidence="2">Bbp19-like phage domain-containing protein</fullName>
    </recommendedName>
</protein>
<reference evidence="5 6" key="1">
    <citation type="submission" date="2018-01" db="EMBL/GenBank/DDBJ databases">
        <title>Superficieibacter electus gen. nov., sp. nov., an extended-spectrum beta-lactamase possessing member of the Enterobacteriaceae family, isolated from intensive care unit surfaces.</title>
        <authorList>
            <person name="Potter R.F."/>
            <person name="D'Souza A.W."/>
        </authorList>
    </citation>
    <scope>NUCLEOTIDE SEQUENCE [LARGE SCALE GENOMIC DNA]</scope>
    <source>
        <strain evidence="4 6">BP-1</strain>
        <strain evidence="3 5">BP-2</strain>
    </source>
</reference>
<evidence type="ECO:0000259" key="2">
    <source>
        <dbReference type="Pfam" id="PF25181"/>
    </source>
</evidence>
<evidence type="ECO:0000313" key="3">
    <source>
        <dbReference type="EMBL" id="POP42145.1"/>
    </source>
</evidence>
<feature type="domain" description="Bbp19-like phage" evidence="2">
    <location>
        <begin position="30"/>
        <end position="93"/>
    </location>
</feature>
<keyword evidence="5" id="KW-1185">Reference proteome</keyword>
<proteinExistence type="predicted"/>
<organism evidence="4 6">
    <name type="scientific">Superficieibacter electus</name>
    <dbReference type="NCBI Taxonomy" id="2022662"/>
    <lineage>
        <taxon>Bacteria</taxon>
        <taxon>Pseudomonadati</taxon>
        <taxon>Pseudomonadota</taxon>
        <taxon>Gammaproteobacteria</taxon>
        <taxon>Enterobacterales</taxon>
        <taxon>Enterobacteriaceae</taxon>
        <taxon>Superficieibacter</taxon>
    </lineage>
</organism>
<evidence type="ECO:0000313" key="5">
    <source>
        <dbReference type="Proteomes" id="UP000237073"/>
    </source>
</evidence>
<dbReference type="Proteomes" id="UP000247005">
    <property type="component" value="Unassembled WGS sequence"/>
</dbReference>
<dbReference type="EMBL" id="PQGE01000021">
    <property type="protein sequence ID" value="POP42145.1"/>
    <property type="molecule type" value="Genomic_DNA"/>
</dbReference>
<feature type="region of interest" description="Disordered" evidence="1">
    <location>
        <begin position="1"/>
        <end position="21"/>
    </location>
</feature>
<dbReference type="RefSeq" id="WP_103677865.1">
    <property type="nucleotide sequence ID" value="NZ_PQGD01000020.1"/>
</dbReference>
<comment type="caution">
    <text evidence="4">The sequence shown here is derived from an EMBL/GenBank/DDBJ whole genome shotgun (WGS) entry which is preliminary data.</text>
</comment>
<evidence type="ECO:0000313" key="4">
    <source>
        <dbReference type="EMBL" id="POP44453.1"/>
    </source>
</evidence>
<accession>A0A2P5GJW9</accession>
<evidence type="ECO:0000256" key="1">
    <source>
        <dbReference type="SAM" id="MobiDB-lite"/>
    </source>
</evidence>